<dbReference type="Gene3D" id="1.10.287.130">
    <property type="match status" value="1"/>
</dbReference>
<proteinExistence type="predicted"/>
<dbReference type="Pfam" id="PF08447">
    <property type="entry name" value="PAS_3"/>
    <property type="match status" value="1"/>
</dbReference>
<protein>
    <recommendedName>
        <fullName evidence="3">histidine kinase</fullName>
        <ecNumber evidence="3">2.7.13.3</ecNumber>
    </recommendedName>
</protein>
<keyword evidence="5" id="KW-0808">Transferase</keyword>
<dbReference type="PRINTS" id="PR00344">
    <property type="entry name" value="BCTRLSENSOR"/>
</dbReference>
<dbReference type="SMART" id="SM00387">
    <property type="entry name" value="HATPase_c"/>
    <property type="match status" value="1"/>
</dbReference>
<dbReference type="PANTHER" id="PTHR43547:SF2">
    <property type="entry name" value="HYBRID SIGNAL TRANSDUCTION HISTIDINE KINASE C"/>
    <property type="match status" value="1"/>
</dbReference>
<dbReference type="PROSITE" id="PS50109">
    <property type="entry name" value="HIS_KIN"/>
    <property type="match status" value="1"/>
</dbReference>
<dbReference type="SUPFAM" id="SSF47384">
    <property type="entry name" value="Homodimeric domain of signal transducing histidine kinase"/>
    <property type="match status" value="1"/>
</dbReference>
<keyword evidence="7" id="KW-0547">Nucleotide-binding</keyword>
<evidence type="ECO:0000259" key="16">
    <source>
        <dbReference type="PROSITE" id="PS50113"/>
    </source>
</evidence>
<keyword evidence="6 14" id="KW-0812">Transmembrane</keyword>
<dbReference type="EC" id="2.7.13.3" evidence="3"/>
<evidence type="ECO:0000313" key="17">
    <source>
        <dbReference type="EMBL" id="BBA36464.1"/>
    </source>
</evidence>
<feature type="domain" description="Histidine kinase" evidence="15">
    <location>
        <begin position="680"/>
        <end position="898"/>
    </location>
</feature>
<dbReference type="InterPro" id="IPR036097">
    <property type="entry name" value="HisK_dim/P_sf"/>
</dbReference>
<dbReference type="InterPro" id="IPR013656">
    <property type="entry name" value="PAS_4"/>
</dbReference>
<evidence type="ECO:0000256" key="9">
    <source>
        <dbReference type="ARBA" id="ARBA00022840"/>
    </source>
</evidence>
<dbReference type="InterPro" id="IPR004358">
    <property type="entry name" value="Sig_transdc_His_kin-like_C"/>
</dbReference>
<dbReference type="GO" id="GO:0005524">
    <property type="term" value="F:ATP binding"/>
    <property type="evidence" value="ECO:0007669"/>
    <property type="project" value="UniProtKB-KW"/>
</dbReference>
<comment type="subcellular location">
    <subcellularLocation>
        <location evidence="2">Membrane</location>
        <topology evidence="2">Multi-pass membrane protein</topology>
    </subcellularLocation>
</comment>
<dbReference type="Pfam" id="PF13493">
    <property type="entry name" value="DUF4118"/>
    <property type="match status" value="1"/>
</dbReference>
<dbReference type="InterPro" id="IPR005467">
    <property type="entry name" value="His_kinase_dom"/>
</dbReference>
<dbReference type="PROSITE" id="PS50113">
    <property type="entry name" value="PAC"/>
    <property type="match status" value="1"/>
</dbReference>
<dbReference type="SUPFAM" id="SSF55874">
    <property type="entry name" value="ATPase domain of HSP90 chaperone/DNA topoisomerase II/histidine kinase"/>
    <property type="match status" value="1"/>
</dbReference>
<keyword evidence="13" id="KW-0175">Coiled coil</keyword>
<evidence type="ECO:0000256" key="8">
    <source>
        <dbReference type="ARBA" id="ARBA00022777"/>
    </source>
</evidence>
<feature type="transmembrane region" description="Helical" evidence="14">
    <location>
        <begin position="12"/>
        <end position="34"/>
    </location>
</feature>
<dbReference type="Gene3D" id="3.30.450.20">
    <property type="entry name" value="PAS domain"/>
    <property type="match status" value="4"/>
</dbReference>
<dbReference type="GO" id="GO:0000155">
    <property type="term" value="F:phosphorelay sensor kinase activity"/>
    <property type="evidence" value="ECO:0007669"/>
    <property type="project" value="InterPro"/>
</dbReference>
<evidence type="ECO:0000256" key="13">
    <source>
        <dbReference type="SAM" id="Coils"/>
    </source>
</evidence>
<dbReference type="SUPFAM" id="SSF55785">
    <property type="entry name" value="PYP-like sensor domain (PAS domain)"/>
    <property type="match status" value="4"/>
</dbReference>
<dbReference type="RefSeq" id="WP_119631625.1">
    <property type="nucleotide sequence ID" value="NZ_AP017928.1"/>
</dbReference>
<dbReference type="InterPro" id="IPR036890">
    <property type="entry name" value="HATPase_C_sf"/>
</dbReference>
<dbReference type="InterPro" id="IPR003594">
    <property type="entry name" value="HATPase_dom"/>
</dbReference>
<keyword evidence="11" id="KW-0902">Two-component regulatory system</keyword>
<dbReference type="InterPro" id="IPR003661">
    <property type="entry name" value="HisK_dim/P_dom"/>
</dbReference>
<evidence type="ECO:0000256" key="1">
    <source>
        <dbReference type="ARBA" id="ARBA00000085"/>
    </source>
</evidence>
<dbReference type="SMART" id="SM00388">
    <property type="entry name" value="HisKA"/>
    <property type="match status" value="1"/>
</dbReference>
<keyword evidence="10 14" id="KW-1133">Transmembrane helix</keyword>
<dbReference type="SMART" id="SM00091">
    <property type="entry name" value="PAS"/>
    <property type="match status" value="4"/>
</dbReference>
<keyword evidence="9" id="KW-0067">ATP-binding</keyword>
<feature type="domain" description="PAC" evidence="16">
    <location>
        <begin position="223"/>
        <end position="274"/>
    </location>
</feature>
<dbReference type="Gene3D" id="3.30.565.10">
    <property type="entry name" value="Histidine kinase-like ATPase, C-terminal domain"/>
    <property type="match status" value="1"/>
</dbReference>
<gene>
    <name evidence="17" type="ORF">sS8_4534</name>
</gene>
<dbReference type="InterPro" id="IPR013655">
    <property type="entry name" value="PAS_fold_3"/>
</dbReference>
<dbReference type="AlphaFoldDB" id="A0A250KY91"/>
<evidence type="ECO:0000256" key="6">
    <source>
        <dbReference type="ARBA" id="ARBA00022692"/>
    </source>
</evidence>
<dbReference type="OrthoDB" id="9772100at2"/>
<dbReference type="CDD" id="cd00130">
    <property type="entry name" value="PAS"/>
    <property type="match status" value="2"/>
</dbReference>
<evidence type="ECO:0000256" key="12">
    <source>
        <dbReference type="ARBA" id="ARBA00023136"/>
    </source>
</evidence>
<evidence type="ECO:0000256" key="3">
    <source>
        <dbReference type="ARBA" id="ARBA00012438"/>
    </source>
</evidence>
<dbReference type="CDD" id="cd00075">
    <property type="entry name" value="HATPase"/>
    <property type="match status" value="1"/>
</dbReference>
<dbReference type="GO" id="GO:0005886">
    <property type="term" value="C:plasma membrane"/>
    <property type="evidence" value="ECO:0007669"/>
    <property type="project" value="UniProtKB-ARBA"/>
</dbReference>
<keyword evidence="4" id="KW-0597">Phosphoprotein</keyword>
<dbReference type="EMBL" id="AP017928">
    <property type="protein sequence ID" value="BBA36464.1"/>
    <property type="molecule type" value="Genomic_DNA"/>
</dbReference>
<feature type="transmembrane region" description="Helical" evidence="14">
    <location>
        <begin position="93"/>
        <end position="112"/>
    </location>
</feature>
<evidence type="ECO:0000256" key="4">
    <source>
        <dbReference type="ARBA" id="ARBA00022553"/>
    </source>
</evidence>
<dbReference type="FunFam" id="3.30.565.10:FF:000006">
    <property type="entry name" value="Sensor histidine kinase WalK"/>
    <property type="match status" value="1"/>
</dbReference>
<evidence type="ECO:0000259" key="15">
    <source>
        <dbReference type="PROSITE" id="PS50109"/>
    </source>
</evidence>
<evidence type="ECO:0000256" key="11">
    <source>
        <dbReference type="ARBA" id="ARBA00023012"/>
    </source>
</evidence>
<keyword evidence="18" id="KW-1185">Reference proteome</keyword>
<dbReference type="InterPro" id="IPR025201">
    <property type="entry name" value="KdpD_TM"/>
</dbReference>
<name>A0A250KY91_9GAMM</name>
<organism evidence="17 18">
    <name type="scientific">Methylocaldum marinum</name>
    <dbReference type="NCBI Taxonomy" id="1432792"/>
    <lineage>
        <taxon>Bacteria</taxon>
        <taxon>Pseudomonadati</taxon>
        <taxon>Pseudomonadota</taxon>
        <taxon>Gammaproteobacteria</taxon>
        <taxon>Methylococcales</taxon>
        <taxon>Methylococcaceae</taxon>
        <taxon>Methylocaldum</taxon>
    </lineage>
</organism>
<dbReference type="InterPro" id="IPR038318">
    <property type="entry name" value="KdpD_sf"/>
</dbReference>
<accession>A0A250KY91</accession>
<comment type="catalytic activity">
    <reaction evidence="1">
        <text>ATP + protein L-histidine = ADP + protein N-phospho-L-histidine.</text>
        <dbReference type="EC" id="2.7.13.3"/>
    </reaction>
</comment>
<feature type="transmembrane region" description="Helical" evidence="14">
    <location>
        <begin position="40"/>
        <end position="73"/>
    </location>
</feature>
<dbReference type="Pfam" id="PF02518">
    <property type="entry name" value="HATPase_c"/>
    <property type="match status" value="1"/>
</dbReference>
<evidence type="ECO:0000256" key="5">
    <source>
        <dbReference type="ARBA" id="ARBA00022679"/>
    </source>
</evidence>
<sequence>MAGQIKRLFLTRYGSAVLTTFAVLPVLKALQPIFDGAPPLLIFLVAVLFATWLGGFRAGFATTVLSAVAGAYFLEEPYNSLYVETEREQLRLALLLTVGTLMSLVVSHLRALERKALDEVLERKAQLKAEIAEHRQTRERQAELAEQLGNIVATVPLAICSFRLRPDGTSCLPYASPRWTEIIGIPPESVAEDAAPAFALVHPDDLEYLHATMAASARTLSHWRAEWRVNHPVKGEIWVEGRSIPELEPDGCILAHGFVQDITERKRAEEALRRSNEVLSVLFDAVPIPVWIAEDAGCATVRGNPAAEAFLGVAAESEFGGTAERPSGTDIARARPDIPSPPVESALREAIATGRTVEETALEFVFPSGERHYLAGRARPLFDRDGSARGAVAALADVTPLVLDFVQCETRFHAFMDNSPAVSWVKDEEGRYAYLSRTYQERLRVRLEDWLGKTDFELWPPEFAAQFRKNDREALILGKTVEMTEEAPDTDGKRCCWWIFKFPFQDAAGNKFVGGVGLDITESEKAREALKTSEALNRAILDSLLEHVAVVDHEGIIVAVNRAWRRFAAENGPYPGAPVANTEVGANYLRVCRAGSEVASGGARSAYAGILSVLKGERDNFTLEYPCHAPDRERWFVMQVTPLQVPPGAAVISHTNVTERKKAEQMLREADQRKTEFLAMLGHELRNPLAPIRNAVQIMRRLDLDDPKLRWARDIVDRQVDHLARLVDDLLDVSRIVQGKLSLHKAPLDIATVIRRAIETSHAFIEAHEHTLSVSMPEAPMPLEGDPVRLTQVVSNLLNNAAKYTRHGGRIWLTVTRDGGDAVISVRDTGEGIPGNLLPYLFDIFTQGQRTLDRAQGGLGLGLTIVRKIVELHGGRIEARSEGLGKGSEFVVWLPLISTLS</sequence>
<dbReference type="PANTHER" id="PTHR43547">
    <property type="entry name" value="TWO-COMPONENT HISTIDINE KINASE"/>
    <property type="match status" value="1"/>
</dbReference>
<reference evidence="17 18" key="1">
    <citation type="submission" date="2016-12" db="EMBL/GenBank/DDBJ databases">
        <title>Genome sequencing of Methylocaldum marinum.</title>
        <authorList>
            <person name="Takeuchi M."/>
            <person name="Kamagata Y."/>
            <person name="Hiraoka S."/>
            <person name="Oshima K."/>
            <person name="Hattori M."/>
            <person name="Iwasaki W."/>
        </authorList>
    </citation>
    <scope>NUCLEOTIDE SEQUENCE [LARGE SCALE GENOMIC DNA]</scope>
    <source>
        <strain evidence="17 18">S8</strain>
    </source>
</reference>
<dbReference type="InterPro" id="IPR035965">
    <property type="entry name" value="PAS-like_dom_sf"/>
</dbReference>
<dbReference type="KEGG" id="mmai:sS8_4534"/>
<dbReference type="Gene3D" id="1.20.120.620">
    <property type="entry name" value="Backbone structure of the membrane domain of e. Coli histidine kinase receptor kdpd"/>
    <property type="match status" value="1"/>
</dbReference>
<dbReference type="Pfam" id="PF00512">
    <property type="entry name" value="HisKA"/>
    <property type="match status" value="1"/>
</dbReference>
<keyword evidence="8" id="KW-0418">Kinase</keyword>
<evidence type="ECO:0000313" key="18">
    <source>
        <dbReference type="Proteomes" id="UP000266313"/>
    </source>
</evidence>
<dbReference type="Proteomes" id="UP000266313">
    <property type="component" value="Chromosome"/>
</dbReference>
<dbReference type="NCBIfam" id="TIGR00229">
    <property type="entry name" value="sensory_box"/>
    <property type="match status" value="2"/>
</dbReference>
<dbReference type="InterPro" id="IPR000014">
    <property type="entry name" value="PAS"/>
</dbReference>
<dbReference type="CDD" id="cd00082">
    <property type="entry name" value="HisKA"/>
    <property type="match status" value="1"/>
</dbReference>
<dbReference type="InterPro" id="IPR000700">
    <property type="entry name" value="PAS-assoc_C"/>
</dbReference>
<dbReference type="Pfam" id="PF08448">
    <property type="entry name" value="PAS_4"/>
    <property type="match status" value="2"/>
</dbReference>
<evidence type="ECO:0000256" key="14">
    <source>
        <dbReference type="SAM" id="Phobius"/>
    </source>
</evidence>
<evidence type="ECO:0000256" key="7">
    <source>
        <dbReference type="ARBA" id="ARBA00022741"/>
    </source>
</evidence>
<evidence type="ECO:0000256" key="10">
    <source>
        <dbReference type="ARBA" id="ARBA00022989"/>
    </source>
</evidence>
<keyword evidence="12 14" id="KW-0472">Membrane</keyword>
<evidence type="ECO:0000256" key="2">
    <source>
        <dbReference type="ARBA" id="ARBA00004141"/>
    </source>
</evidence>
<feature type="coiled-coil region" evidence="13">
    <location>
        <begin position="110"/>
        <end position="144"/>
    </location>
</feature>